<reference evidence="4" key="2">
    <citation type="submission" date="2020-04" db="EMBL/GenBank/DDBJ databases">
        <authorList>
            <consortium name="NCBI Genome Project"/>
        </authorList>
    </citation>
    <scope>NUCLEOTIDE SEQUENCE</scope>
    <source>
        <strain evidence="4">CBS 781.70</strain>
    </source>
</reference>
<gene>
    <name evidence="2 4" type="ORF">P152DRAFT_517941</name>
</gene>
<feature type="compositionally biased region" description="Basic and acidic residues" evidence="1">
    <location>
        <begin position="163"/>
        <end position="173"/>
    </location>
</feature>
<evidence type="ECO:0000256" key="1">
    <source>
        <dbReference type="SAM" id="MobiDB-lite"/>
    </source>
</evidence>
<protein>
    <recommendedName>
        <fullName evidence="5">CCHC-type domain-containing protein</fullName>
    </recommendedName>
</protein>
<dbReference type="GeneID" id="54423609"/>
<name>A0A6G1FQJ3_9PEZI</name>
<feature type="compositionally biased region" description="Polar residues" evidence="1">
    <location>
        <begin position="125"/>
        <end position="146"/>
    </location>
</feature>
<keyword evidence="3" id="KW-1185">Reference proteome</keyword>
<dbReference type="RefSeq" id="XP_033529553.1">
    <property type="nucleotide sequence ID" value="XM_033683039.1"/>
</dbReference>
<evidence type="ECO:0000313" key="3">
    <source>
        <dbReference type="Proteomes" id="UP000504638"/>
    </source>
</evidence>
<organism evidence="2">
    <name type="scientific">Eremomyces bilateralis CBS 781.70</name>
    <dbReference type="NCBI Taxonomy" id="1392243"/>
    <lineage>
        <taxon>Eukaryota</taxon>
        <taxon>Fungi</taxon>
        <taxon>Dikarya</taxon>
        <taxon>Ascomycota</taxon>
        <taxon>Pezizomycotina</taxon>
        <taxon>Dothideomycetes</taxon>
        <taxon>Dothideomycetes incertae sedis</taxon>
        <taxon>Eremomycetales</taxon>
        <taxon>Eremomycetaceae</taxon>
        <taxon>Eremomyces</taxon>
    </lineage>
</organism>
<reference evidence="2 4" key="1">
    <citation type="submission" date="2020-01" db="EMBL/GenBank/DDBJ databases">
        <authorList>
            <consortium name="DOE Joint Genome Institute"/>
            <person name="Haridas S."/>
            <person name="Albert R."/>
            <person name="Binder M."/>
            <person name="Bloem J."/>
            <person name="Labutti K."/>
            <person name="Salamov A."/>
            <person name="Andreopoulos B."/>
            <person name="Baker S.E."/>
            <person name="Barry K."/>
            <person name="Bills G."/>
            <person name="Bluhm B.H."/>
            <person name="Cannon C."/>
            <person name="Castanera R."/>
            <person name="Culley D.E."/>
            <person name="Daum C."/>
            <person name="Ezra D."/>
            <person name="Gonzalez J.B."/>
            <person name="Henrissat B."/>
            <person name="Kuo A."/>
            <person name="Liang C."/>
            <person name="Lipzen A."/>
            <person name="Lutzoni F."/>
            <person name="Magnuson J."/>
            <person name="Mondo S."/>
            <person name="Nolan M."/>
            <person name="Ohm R."/>
            <person name="Pangilinan J."/>
            <person name="Park H.-J."/>
            <person name="Ramirez L."/>
            <person name="Alfaro M."/>
            <person name="Sun H."/>
            <person name="Tritt A."/>
            <person name="Yoshinaga Y."/>
            <person name="Zwiers L.-H."/>
            <person name="Turgeon B.G."/>
            <person name="Goodwin S.B."/>
            <person name="Spatafora J.W."/>
            <person name="Crous P.W."/>
            <person name="Grigoriev I.V."/>
        </authorList>
    </citation>
    <scope>NUCLEOTIDE SEQUENCE</scope>
    <source>
        <strain evidence="2 4">CBS 781.70</strain>
    </source>
</reference>
<evidence type="ECO:0008006" key="5">
    <source>
        <dbReference type="Google" id="ProtNLM"/>
    </source>
</evidence>
<accession>A0A6G1FQJ3</accession>
<evidence type="ECO:0000313" key="4">
    <source>
        <dbReference type="RefSeq" id="XP_033529553.1"/>
    </source>
</evidence>
<proteinExistence type="predicted"/>
<feature type="region of interest" description="Disordered" evidence="1">
    <location>
        <begin position="122"/>
        <end position="173"/>
    </location>
</feature>
<dbReference type="Proteomes" id="UP000504638">
    <property type="component" value="Unplaced"/>
</dbReference>
<evidence type="ECO:0000313" key="2">
    <source>
        <dbReference type="EMBL" id="KAF1807922.1"/>
    </source>
</evidence>
<dbReference type="OrthoDB" id="4779521at2759"/>
<dbReference type="AlphaFoldDB" id="A0A6G1FQJ3"/>
<sequence>MVINENQSNTLNWDGTIKRVDRFDRSYQIKRYFKCYQYGHIGPQCRNPLTCGKCAALNGHKTEDYTAPEDAIKCVLCKGPHVAWSSTCRFYKDESLRARKAREMIKINRFWPEAPIAIIPGPSEILSQPRSPPQSAITPETASLSQAPPIAVQILSPDPDDDQFMRDRDQIAG</sequence>
<reference evidence="4" key="3">
    <citation type="submission" date="2025-04" db="UniProtKB">
        <authorList>
            <consortium name="RefSeq"/>
        </authorList>
    </citation>
    <scope>IDENTIFICATION</scope>
    <source>
        <strain evidence="4">CBS 781.70</strain>
    </source>
</reference>
<dbReference type="EMBL" id="ML975199">
    <property type="protein sequence ID" value="KAF1807922.1"/>
    <property type="molecule type" value="Genomic_DNA"/>
</dbReference>